<keyword evidence="2" id="KW-0812">Transmembrane</keyword>
<keyword evidence="2" id="KW-1133">Transmembrane helix</keyword>
<dbReference type="EMBL" id="CP113528">
    <property type="protein sequence ID" value="WDV09331.1"/>
    <property type="molecule type" value="Genomic_DNA"/>
</dbReference>
<keyword evidence="3" id="KW-0614">Plasmid</keyword>
<feature type="coiled-coil region" evidence="1">
    <location>
        <begin position="21"/>
        <end position="55"/>
    </location>
</feature>
<evidence type="ECO:0000256" key="1">
    <source>
        <dbReference type="SAM" id="Coils"/>
    </source>
</evidence>
<evidence type="ECO:0000313" key="3">
    <source>
        <dbReference type="EMBL" id="WDV09331.1"/>
    </source>
</evidence>
<gene>
    <name evidence="3" type="ORF">OU989_22675</name>
</gene>
<name>A0AAJ5RNN6_9BACI</name>
<reference evidence="3" key="1">
    <citation type="submission" date="2022-11" db="EMBL/GenBank/DDBJ databases">
        <title>Lysinibacillus irui.</title>
        <authorList>
            <person name="Akintayo S.O."/>
        </authorList>
    </citation>
    <scope>NUCLEOTIDE SEQUENCE</scope>
    <source>
        <strain evidence="3">IRB4-01</strain>
        <plasmid evidence="3">unnamed</plasmid>
    </source>
</reference>
<dbReference type="KEGG" id="liu:OU989_22675"/>
<geneLocation type="plasmid" evidence="3 4">
    <name>unnamed</name>
</geneLocation>
<keyword evidence="2" id="KW-0472">Membrane</keyword>
<proteinExistence type="predicted"/>
<dbReference type="RefSeq" id="WP_274797548.1">
    <property type="nucleotide sequence ID" value="NZ_CP113528.1"/>
</dbReference>
<feature type="transmembrane region" description="Helical" evidence="2">
    <location>
        <begin position="6"/>
        <end position="24"/>
    </location>
</feature>
<keyword evidence="1" id="KW-0175">Coiled coil</keyword>
<accession>A0AAJ5RNN6</accession>
<evidence type="ECO:0000256" key="2">
    <source>
        <dbReference type="SAM" id="Phobius"/>
    </source>
</evidence>
<sequence>MVNIINYVFLAASAVLGITILAFVTKERRKIKGKINNLKNKHNQLQTKAEQDLNNEEIVPLESVENKSLVFLFAVPLLVIIPIIFSIGN</sequence>
<organism evidence="3 4">
    <name type="scientific">Lysinibacillus irui</name>
    <dbReference type="NCBI Taxonomy" id="2998077"/>
    <lineage>
        <taxon>Bacteria</taxon>
        <taxon>Bacillati</taxon>
        <taxon>Bacillota</taxon>
        <taxon>Bacilli</taxon>
        <taxon>Bacillales</taxon>
        <taxon>Bacillaceae</taxon>
        <taxon>Lysinibacillus</taxon>
    </lineage>
</organism>
<protein>
    <submittedName>
        <fullName evidence="3">Uncharacterized protein</fullName>
    </submittedName>
</protein>
<dbReference type="Proteomes" id="UP001219585">
    <property type="component" value="Plasmid unnamed"/>
</dbReference>
<evidence type="ECO:0000313" key="4">
    <source>
        <dbReference type="Proteomes" id="UP001219585"/>
    </source>
</evidence>
<dbReference type="AlphaFoldDB" id="A0AAJ5RNN6"/>
<feature type="transmembrane region" description="Helical" evidence="2">
    <location>
        <begin position="69"/>
        <end position="88"/>
    </location>
</feature>